<dbReference type="Gene3D" id="3.40.50.720">
    <property type="entry name" value="NAD(P)-binding Rossmann-like Domain"/>
    <property type="match status" value="1"/>
</dbReference>
<evidence type="ECO:0000313" key="13">
    <source>
        <dbReference type="EMBL" id="KRO62423.1"/>
    </source>
</evidence>
<dbReference type="SUPFAM" id="SSF51735">
    <property type="entry name" value="NAD(P)-binding Rossmann-fold domains"/>
    <property type="match status" value="1"/>
</dbReference>
<keyword evidence="7 10" id="KW-0520">NAD</keyword>
<dbReference type="AlphaFoldDB" id="A0A0R2RIF8"/>
<feature type="binding site" evidence="9">
    <location>
        <begin position="220"/>
        <end position="221"/>
    </location>
    <ligand>
        <name>substrate</name>
    </ligand>
</feature>
<feature type="binding site" evidence="7">
    <location>
        <position position="101"/>
    </location>
    <ligand>
        <name>sn-glycerol 3-phosphate</name>
        <dbReference type="ChEBI" id="CHEBI:57597"/>
    </ligand>
</feature>
<keyword evidence="4 7" id="KW-0443">Lipid metabolism</keyword>
<dbReference type="EC" id="1.1.1.94" evidence="7"/>
<organism evidence="13 14">
    <name type="scientific">Verrucomicrobia subdivision 6 bacterium BACL9 MAG-120507-bin52</name>
    <dbReference type="NCBI Taxonomy" id="1655590"/>
    <lineage>
        <taxon>Bacteria</taxon>
        <taxon>Pseudomonadati</taxon>
        <taxon>Verrucomicrobiota</taxon>
        <taxon>Verrucomicrobiia</taxon>
        <taxon>Verrucomicrobiales</taxon>
        <taxon>Verrucomicrobia subdivision 6</taxon>
    </lineage>
</organism>
<feature type="binding site" evidence="7">
    <location>
        <position position="246"/>
    </location>
    <ligand>
        <name>NADPH</name>
        <dbReference type="ChEBI" id="CHEBI:57783"/>
    </ligand>
</feature>
<dbReference type="Pfam" id="PF07479">
    <property type="entry name" value="NAD_Gly3P_dh_C"/>
    <property type="match status" value="1"/>
</dbReference>
<feature type="binding site" evidence="7">
    <location>
        <position position="103"/>
    </location>
    <ligand>
        <name>sn-glycerol 3-phosphate</name>
        <dbReference type="ChEBI" id="CHEBI:57597"/>
    </ligand>
</feature>
<dbReference type="InterPro" id="IPR036291">
    <property type="entry name" value="NAD(P)-bd_dom_sf"/>
</dbReference>
<feature type="domain" description="Glycerol-3-phosphate dehydrogenase NAD-dependent N-terminal" evidence="11">
    <location>
        <begin position="39"/>
        <end position="125"/>
    </location>
</feature>
<keyword evidence="7" id="KW-0963">Cytoplasm</keyword>
<proteinExistence type="inferred from homology"/>
<feature type="binding site" evidence="7">
    <location>
        <position position="220"/>
    </location>
    <ligand>
        <name>sn-glycerol 3-phosphate</name>
        <dbReference type="ChEBI" id="CHEBI:57597"/>
    </ligand>
</feature>
<keyword evidence="7" id="KW-0547">Nucleotide-binding</keyword>
<dbReference type="Pfam" id="PF01210">
    <property type="entry name" value="NAD_Gly3P_dh_N"/>
    <property type="match status" value="1"/>
</dbReference>
<dbReference type="GO" id="GO:0051287">
    <property type="term" value="F:NAD binding"/>
    <property type="evidence" value="ECO:0007669"/>
    <property type="project" value="InterPro"/>
</dbReference>
<evidence type="ECO:0000313" key="14">
    <source>
        <dbReference type="Proteomes" id="UP000051269"/>
    </source>
</evidence>
<dbReference type="InterPro" id="IPR008927">
    <property type="entry name" value="6-PGluconate_DH-like_C_sf"/>
</dbReference>
<comment type="caution">
    <text evidence="7">Lacks conserved residue(s) required for the propagation of feature annotation.</text>
</comment>
<evidence type="ECO:0000256" key="10">
    <source>
        <dbReference type="PIRSR" id="PIRSR000114-3"/>
    </source>
</evidence>
<evidence type="ECO:0000256" key="7">
    <source>
        <dbReference type="HAMAP-Rule" id="MF_00394"/>
    </source>
</evidence>
<comment type="subcellular location">
    <subcellularLocation>
        <location evidence="7">Cytoplasm</location>
    </subcellularLocation>
</comment>
<feature type="binding site" evidence="7">
    <location>
        <position position="156"/>
    </location>
    <ligand>
        <name>sn-glycerol 3-phosphate</name>
        <dbReference type="ChEBI" id="CHEBI:57597"/>
    </ligand>
</feature>
<dbReference type="PANTHER" id="PTHR11728:SF1">
    <property type="entry name" value="GLYCEROL-3-PHOSPHATE DEHYDROGENASE [NAD(+)] 2, CHLOROPLASTIC"/>
    <property type="match status" value="1"/>
</dbReference>
<dbReference type="SUPFAM" id="SSF48179">
    <property type="entry name" value="6-phosphogluconate dehydrogenase C-terminal domain-like"/>
    <property type="match status" value="1"/>
</dbReference>
<evidence type="ECO:0000256" key="6">
    <source>
        <dbReference type="ARBA" id="ARBA00023264"/>
    </source>
</evidence>
<evidence type="ECO:0000256" key="1">
    <source>
        <dbReference type="ARBA" id="ARBA00011009"/>
    </source>
</evidence>
<dbReference type="GO" id="GO:0008654">
    <property type="term" value="P:phospholipid biosynthetic process"/>
    <property type="evidence" value="ECO:0007669"/>
    <property type="project" value="UniProtKB-KW"/>
</dbReference>
<dbReference type="NCBIfam" id="NF000940">
    <property type="entry name" value="PRK00094.1-2"/>
    <property type="match status" value="1"/>
</dbReference>
<keyword evidence="2 7" id="KW-0444">Lipid biosynthesis</keyword>
<keyword evidence="5 7" id="KW-0594">Phospholipid biosynthesis</keyword>
<sequence length="298" mass="31621">MNHTVLGKGAWGVAMGQALQHRGHTVTWLDKGDHKIPEKTDLLWIALPTQAVRECFEQVHGLKTEMPVVSLSKGIEILTGKRVSEIVAAFCPKSPLAAVSGPSLAQEIMQQVPTALVAASNDENFSRTVQKALHGAALRVYRSPDLIGVEWGGALKNVYALAAGMCAGLGLGENSLAGLTTRSLREMARVAVHFGAQEETVQGLSGVGDLILTSYSRASRNRRVGERIGVGDSVAQALASVDGVCEGIPTTHALHKILLSQKIDAPIAVELFQVLQGKKTPREGLSALLDRGSKSEAE</sequence>
<evidence type="ECO:0000256" key="3">
    <source>
        <dbReference type="ARBA" id="ARBA00023002"/>
    </source>
</evidence>
<dbReference type="PROSITE" id="PS00957">
    <property type="entry name" value="NAD_G3PDH"/>
    <property type="match status" value="1"/>
</dbReference>
<dbReference type="GO" id="GO:0141152">
    <property type="term" value="F:glycerol-3-phosphate dehydrogenase (NAD+) activity"/>
    <property type="evidence" value="ECO:0007669"/>
    <property type="project" value="RHEA"/>
</dbReference>
<feature type="binding site" evidence="7">
    <location>
        <position position="31"/>
    </location>
    <ligand>
        <name>NADPH</name>
        <dbReference type="ChEBI" id="CHEBI:57783"/>
    </ligand>
</feature>
<feature type="binding site" evidence="7">
    <location>
        <position position="244"/>
    </location>
    <ligand>
        <name>NADPH</name>
        <dbReference type="ChEBI" id="CHEBI:57783"/>
    </ligand>
</feature>
<keyword evidence="6 7" id="KW-1208">Phospholipid metabolism</keyword>
<dbReference type="InterPro" id="IPR006168">
    <property type="entry name" value="G3P_DH_NAD-dep"/>
</dbReference>
<feature type="binding site" evidence="7">
    <location>
        <position position="11"/>
    </location>
    <ligand>
        <name>NADPH</name>
        <dbReference type="ChEBI" id="CHEBI:57783"/>
    </ligand>
</feature>
<feature type="binding site" evidence="7">
    <location>
        <position position="221"/>
    </location>
    <ligand>
        <name>sn-glycerol 3-phosphate</name>
        <dbReference type="ChEBI" id="CHEBI:57597"/>
    </ligand>
</feature>
<comment type="function">
    <text evidence="7">Catalyzes the reduction of the glycolytic intermediate dihydroxyacetone phosphate (DHAP) to sn-glycerol 3-phosphate (G3P), the key precursor for phospholipid synthesis.</text>
</comment>
<protein>
    <recommendedName>
        <fullName evidence="7">Glycerol-3-phosphate dehydrogenase [NAD(P)+]</fullName>
        <ecNumber evidence="7">1.1.1.94</ecNumber>
    </recommendedName>
    <alternativeName>
        <fullName evidence="7">NAD(P)(+)-dependent glycerol-3-phosphate dehydrogenase</fullName>
    </alternativeName>
    <alternativeName>
        <fullName evidence="7">NAD(P)H-dependent dihydroxyacetone-phosphate reductase</fullName>
    </alternativeName>
</protein>
<feature type="binding site" evidence="7">
    <location>
        <position position="73"/>
    </location>
    <ligand>
        <name>sn-glycerol 3-phosphate</name>
        <dbReference type="ChEBI" id="CHEBI:57597"/>
    </ligand>
</feature>
<name>A0A0R2RIF8_9BACT</name>
<comment type="catalytic activity">
    <reaction evidence="7">
        <text>sn-glycerol 3-phosphate + NAD(+) = dihydroxyacetone phosphate + NADH + H(+)</text>
        <dbReference type="Rhea" id="RHEA:11092"/>
        <dbReference type="ChEBI" id="CHEBI:15378"/>
        <dbReference type="ChEBI" id="CHEBI:57540"/>
        <dbReference type="ChEBI" id="CHEBI:57597"/>
        <dbReference type="ChEBI" id="CHEBI:57642"/>
        <dbReference type="ChEBI" id="CHEBI:57945"/>
        <dbReference type="EC" id="1.1.1.94"/>
    </reaction>
</comment>
<feature type="active site" description="Proton acceptor" evidence="7 8">
    <location>
        <position position="156"/>
    </location>
</feature>
<dbReference type="GO" id="GO:0046168">
    <property type="term" value="P:glycerol-3-phosphate catabolic process"/>
    <property type="evidence" value="ECO:0007669"/>
    <property type="project" value="InterPro"/>
</dbReference>
<accession>A0A0R2RIF8</accession>
<evidence type="ECO:0000259" key="12">
    <source>
        <dbReference type="Pfam" id="PF07479"/>
    </source>
</evidence>
<dbReference type="GO" id="GO:0141153">
    <property type="term" value="F:glycerol-3-phosphate dehydrogenase (NADP+) activity"/>
    <property type="evidence" value="ECO:0007669"/>
    <property type="project" value="RHEA"/>
</dbReference>
<dbReference type="GO" id="GO:0005829">
    <property type="term" value="C:cytosol"/>
    <property type="evidence" value="ECO:0007669"/>
    <property type="project" value="TreeGrafter"/>
</dbReference>
<evidence type="ECO:0000256" key="5">
    <source>
        <dbReference type="ARBA" id="ARBA00023209"/>
    </source>
</evidence>
<dbReference type="PIRSF" id="PIRSF000114">
    <property type="entry name" value="Glycerol-3-P_dh"/>
    <property type="match status" value="1"/>
</dbReference>
<feature type="binding site" evidence="7">
    <location>
        <position position="209"/>
    </location>
    <ligand>
        <name>sn-glycerol 3-phosphate</name>
        <dbReference type="ChEBI" id="CHEBI:57597"/>
    </ligand>
</feature>
<feature type="binding site" evidence="7">
    <location>
        <position position="73"/>
    </location>
    <ligand>
        <name>NADPH</name>
        <dbReference type="ChEBI" id="CHEBI:57783"/>
    </ligand>
</feature>
<dbReference type="GO" id="GO:0006650">
    <property type="term" value="P:glycerophospholipid metabolic process"/>
    <property type="evidence" value="ECO:0007669"/>
    <property type="project" value="UniProtKB-UniRule"/>
</dbReference>
<comment type="pathway">
    <text evidence="7">Membrane lipid metabolism; glycerophospholipid metabolism.</text>
</comment>
<keyword evidence="7" id="KW-0521">NADP</keyword>
<evidence type="ECO:0000256" key="4">
    <source>
        <dbReference type="ARBA" id="ARBA00023098"/>
    </source>
</evidence>
<dbReference type="Proteomes" id="UP000051269">
    <property type="component" value="Unassembled WGS sequence"/>
</dbReference>
<feature type="domain" description="Glycerol-3-phosphate dehydrogenase NAD-dependent C-terminal" evidence="12">
    <location>
        <begin position="145"/>
        <end position="284"/>
    </location>
</feature>
<evidence type="ECO:0000256" key="9">
    <source>
        <dbReference type="PIRSR" id="PIRSR000114-2"/>
    </source>
</evidence>
<gene>
    <name evidence="7" type="primary">gpsA</name>
    <name evidence="13" type="ORF">ABR82_05455</name>
</gene>
<dbReference type="GO" id="GO:0005975">
    <property type="term" value="P:carbohydrate metabolic process"/>
    <property type="evidence" value="ECO:0007669"/>
    <property type="project" value="InterPro"/>
</dbReference>
<feature type="binding site" evidence="10">
    <location>
        <position position="220"/>
    </location>
    <ligand>
        <name>NAD(+)</name>
        <dbReference type="ChEBI" id="CHEBI:57540"/>
    </ligand>
</feature>
<comment type="similarity">
    <text evidence="1 7">Belongs to the NAD-dependent glycerol-3-phosphate dehydrogenase family.</text>
</comment>
<dbReference type="InterPro" id="IPR013328">
    <property type="entry name" value="6PGD_dom2"/>
</dbReference>
<evidence type="ECO:0000256" key="2">
    <source>
        <dbReference type="ARBA" id="ARBA00022516"/>
    </source>
</evidence>
<comment type="catalytic activity">
    <reaction evidence="7">
        <text>sn-glycerol 3-phosphate + NADP(+) = dihydroxyacetone phosphate + NADPH + H(+)</text>
        <dbReference type="Rhea" id="RHEA:11096"/>
        <dbReference type="ChEBI" id="CHEBI:15378"/>
        <dbReference type="ChEBI" id="CHEBI:57597"/>
        <dbReference type="ChEBI" id="CHEBI:57642"/>
        <dbReference type="ChEBI" id="CHEBI:57783"/>
        <dbReference type="ChEBI" id="CHEBI:58349"/>
        <dbReference type="EC" id="1.1.1.94"/>
    </reaction>
</comment>
<evidence type="ECO:0000259" key="11">
    <source>
        <dbReference type="Pfam" id="PF01210"/>
    </source>
</evidence>
<dbReference type="Gene3D" id="1.10.1040.10">
    <property type="entry name" value="N-(1-d-carboxylethyl)-l-norvaline Dehydrogenase, domain 2"/>
    <property type="match status" value="1"/>
</dbReference>
<feature type="binding site" evidence="7">
    <location>
        <position position="220"/>
    </location>
    <ligand>
        <name>NADPH</name>
        <dbReference type="ChEBI" id="CHEBI:57783"/>
    </ligand>
</feature>
<feature type="binding site" evidence="7">
    <location>
        <position position="219"/>
    </location>
    <ligand>
        <name>sn-glycerol 3-phosphate</name>
        <dbReference type="ChEBI" id="CHEBI:57597"/>
    </ligand>
</feature>
<feature type="binding site" evidence="7">
    <location>
        <position position="105"/>
    </location>
    <ligand>
        <name>NADPH</name>
        <dbReference type="ChEBI" id="CHEBI:57783"/>
    </ligand>
</feature>
<dbReference type="EMBL" id="LIBO01000079">
    <property type="protein sequence ID" value="KRO62423.1"/>
    <property type="molecule type" value="Genomic_DNA"/>
</dbReference>
<reference evidence="13 14" key="1">
    <citation type="submission" date="2015-10" db="EMBL/GenBank/DDBJ databases">
        <title>Metagenome-Assembled Genomes uncover a global brackish microbiome.</title>
        <authorList>
            <person name="Hugerth L.W."/>
            <person name="Larsson J."/>
            <person name="Alneberg J."/>
            <person name="Lindh M.V."/>
            <person name="Legrand C."/>
            <person name="Pinhassi J."/>
            <person name="Andersson A.F."/>
        </authorList>
    </citation>
    <scope>NUCLEOTIDE SEQUENCE [LARGE SCALE GENOMIC DNA]</scope>
    <source>
        <strain evidence="13">BACL18 MAG-120507-bin52</strain>
    </source>
</reference>
<dbReference type="GO" id="GO:0046167">
    <property type="term" value="P:glycerol-3-phosphate biosynthetic process"/>
    <property type="evidence" value="ECO:0007669"/>
    <property type="project" value="UniProtKB-UniRule"/>
</dbReference>
<keyword evidence="3 7" id="KW-0560">Oxidoreductase</keyword>
<dbReference type="InterPro" id="IPR006109">
    <property type="entry name" value="G3P_DH_NAD-dep_C"/>
</dbReference>
<feature type="binding site" evidence="9">
    <location>
        <position position="73"/>
    </location>
    <ligand>
        <name>substrate</name>
    </ligand>
</feature>
<dbReference type="UniPathway" id="UPA00940"/>
<dbReference type="NCBIfam" id="NF000942">
    <property type="entry name" value="PRK00094.1-4"/>
    <property type="match status" value="1"/>
</dbReference>
<evidence type="ECO:0000256" key="8">
    <source>
        <dbReference type="PIRSR" id="PIRSR000114-1"/>
    </source>
</evidence>
<dbReference type="InterPro" id="IPR011128">
    <property type="entry name" value="G3P_DH_NAD-dep_N"/>
</dbReference>
<comment type="caution">
    <text evidence="13">The sequence shown here is derived from an EMBL/GenBank/DDBJ whole genome shotgun (WGS) entry which is preliminary data.</text>
</comment>
<feature type="binding site" evidence="10">
    <location>
        <position position="105"/>
    </location>
    <ligand>
        <name>NAD(+)</name>
        <dbReference type="ChEBI" id="CHEBI:57540"/>
    </ligand>
</feature>
<dbReference type="HAMAP" id="MF_00394">
    <property type="entry name" value="NAD_Glyc3P_dehydrog"/>
    <property type="match status" value="1"/>
</dbReference>
<dbReference type="PANTHER" id="PTHR11728">
    <property type="entry name" value="GLYCEROL-3-PHOSPHATE DEHYDROGENASE"/>
    <property type="match status" value="1"/>
</dbReference>